<evidence type="ECO:0000256" key="1">
    <source>
        <dbReference type="SAM" id="SignalP"/>
    </source>
</evidence>
<proteinExistence type="predicted"/>
<dbReference type="AlphaFoldDB" id="A0A4P7NIE9"/>
<feature type="chain" id="PRO_5020333477" evidence="1">
    <location>
        <begin position="20"/>
        <end position="91"/>
    </location>
</feature>
<sequence>MQVSKIALTIAFYSLGVAAFPMKANCGPTTSRELQNGITSGTKAAVNHGSNLHTREEEPVEQNLPCGKCGTYTTNDGTLYFRHFSDCDGKS</sequence>
<feature type="signal peptide" evidence="1">
    <location>
        <begin position="1"/>
        <end position="19"/>
    </location>
</feature>
<organism evidence="2 3">
    <name type="scientific">Pyricularia oryzae</name>
    <name type="common">Rice blast fungus</name>
    <name type="synonym">Magnaporthe oryzae</name>
    <dbReference type="NCBI Taxonomy" id="318829"/>
    <lineage>
        <taxon>Eukaryota</taxon>
        <taxon>Fungi</taxon>
        <taxon>Dikarya</taxon>
        <taxon>Ascomycota</taxon>
        <taxon>Pezizomycotina</taxon>
        <taxon>Sordariomycetes</taxon>
        <taxon>Sordariomycetidae</taxon>
        <taxon>Magnaporthales</taxon>
        <taxon>Pyriculariaceae</taxon>
        <taxon>Pyricularia</taxon>
    </lineage>
</organism>
<accession>A0A4P7NIE9</accession>
<evidence type="ECO:0000313" key="3">
    <source>
        <dbReference type="Proteomes" id="UP000294847"/>
    </source>
</evidence>
<evidence type="ECO:0000313" key="2">
    <source>
        <dbReference type="EMBL" id="QBZ61791.1"/>
    </source>
</evidence>
<reference evidence="2 3" key="1">
    <citation type="journal article" date="2019" name="Mol. Biol. Evol.">
        <title>Blast fungal genomes show frequent chromosomal changes, gene gains and losses, and effector gene turnover.</title>
        <authorList>
            <person name="Gomez Luciano L.B."/>
            <person name="Jason Tsai I."/>
            <person name="Chuma I."/>
            <person name="Tosa Y."/>
            <person name="Chen Y.H."/>
            <person name="Li J.Y."/>
            <person name="Li M.Y."/>
            <person name="Jade Lu M.Y."/>
            <person name="Nakayashiki H."/>
            <person name="Li W.H."/>
        </authorList>
    </citation>
    <scope>NUCLEOTIDE SEQUENCE [LARGE SCALE GENOMIC DNA]</scope>
    <source>
        <strain evidence="2">MZ5-1-6</strain>
    </source>
</reference>
<protein>
    <submittedName>
        <fullName evidence="2">Uncharacterized protein</fullName>
    </submittedName>
</protein>
<dbReference type="Proteomes" id="UP000294847">
    <property type="component" value="Chromosome 4"/>
</dbReference>
<keyword evidence="1" id="KW-0732">Signal</keyword>
<gene>
    <name evidence="2" type="ORF">PoMZ_08749</name>
</gene>
<name>A0A4P7NIE9_PYROR</name>
<dbReference type="EMBL" id="CP034207">
    <property type="protein sequence ID" value="QBZ61791.1"/>
    <property type="molecule type" value="Genomic_DNA"/>
</dbReference>